<evidence type="ECO:0000256" key="4">
    <source>
        <dbReference type="ARBA" id="ARBA00022827"/>
    </source>
</evidence>
<dbReference type="FunFam" id="1.20.140.10:FF:000011">
    <property type="entry name" value="Medium-chain specific acyl-CoA dehydrogenase, mitochondrial"/>
    <property type="match status" value="1"/>
</dbReference>
<evidence type="ECO:0000313" key="11">
    <source>
        <dbReference type="Proteomes" id="UP000011651"/>
    </source>
</evidence>
<dbReference type="InterPro" id="IPR046373">
    <property type="entry name" value="Acyl-CoA_Oxase/DH_mid-dom_sf"/>
</dbReference>
<proteinExistence type="inferred from homology"/>
<evidence type="ECO:0000259" key="7">
    <source>
        <dbReference type="Pfam" id="PF00441"/>
    </source>
</evidence>
<dbReference type="Gene3D" id="1.20.140.10">
    <property type="entry name" value="Butyryl-CoA Dehydrogenase, subunit A, domain 3"/>
    <property type="match status" value="1"/>
</dbReference>
<evidence type="ECO:0000259" key="8">
    <source>
        <dbReference type="Pfam" id="PF02770"/>
    </source>
</evidence>
<dbReference type="PATRIC" id="fig|1204738.3.peg.4668"/>
<dbReference type="Gene3D" id="1.10.540.10">
    <property type="entry name" value="Acyl-CoA dehydrogenase/oxidase, N-terminal domain"/>
    <property type="match status" value="1"/>
</dbReference>
<reference evidence="10 11" key="1">
    <citation type="journal article" date="2013" name="Genome Announc.">
        <title>Draft Genome of the Marine Gammaproteobacterium Halomonas titanicae.</title>
        <authorList>
            <person name="Sanchez-Porro C."/>
            <person name="de la Haba R.R."/>
            <person name="Cruz-Hernandez N."/>
            <person name="Gonzalez J.M."/>
            <person name="Reyes-Guirao C."/>
            <person name="Navarro-Sampedro L."/>
            <person name="Carballo M."/>
            <person name="Ventosa A."/>
        </authorList>
    </citation>
    <scope>NUCLEOTIDE SEQUENCE [LARGE SCALE GENOMIC DNA]</scope>
    <source>
        <strain evidence="10 11">BH1</strain>
    </source>
</reference>
<dbReference type="PROSITE" id="PS00073">
    <property type="entry name" value="ACYL_COA_DH_2"/>
    <property type="match status" value="1"/>
</dbReference>
<dbReference type="PANTHER" id="PTHR43884:SF12">
    <property type="entry name" value="ISOVALERYL-COA DEHYDROGENASE, MITOCHONDRIAL-RELATED"/>
    <property type="match status" value="1"/>
</dbReference>
<gene>
    <name evidence="10" type="ORF">HALTITAN_3107</name>
</gene>
<evidence type="ECO:0000313" key="10">
    <source>
        <dbReference type="EMBL" id="ELY20252.1"/>
    </source>
</evidence>
<name>L9U611_9GAMM</name>
<dbReference type="InterPro" id="IPR009100">
    <property type="entry name" value="AcylCoA_DH/oxidase_NM_dom_sf"/>
</dbReference>
<feature type="domain" description="Acyl-CoA dehydrogenase/oxidase N-terminal" evidence="9">
    <location>
        <begin position="21"/>
        <end position="131"/>
    </location>
</feature>
<dbReference type="Proteomes" id="UP000011651">
    <property type="component" value="Unassembled WGS sequence"/>
</dbReference>
<dbReference type="InterPro" id="IPR036250">
    <property type="entry name" value="AcylCo_DH-like_C"/>
</dbReference>
<evidence type="ECO:0000256" key="6">
    <source>
        <dbReference type="RuleBase" id="RU362125"/>
    </source>
</evidence>
<dbReference type="Pfam" id="PF02770">
    <property type="entry name" value="Acyl-CoA_dh_M"/>
    <property type="match status" value="1"/>
</dbReference>
<protein>
    <submittedName>
        <fullName evidence="10">Acyl-CoA dehydrogenase/oxidase</fullName>
    </submittedName>
</protein>
<feature type="domain" description="Acyl-CoA dehydrogenase/oxidase C-terminal" evidence="7">
    <location>
        <begin position="243"/>
        <end position="394"/>
    </location>
</feature>
<sequence length="396" mass="44001">MLCNRDYENEWSRETTVNLGEEKDMLRDMVRRLTDDKVRPLVAEMEETDEFPEELIEVFGDLGLLQMWVPEEYGGPGGDLTSVCIAKEEIGKASLAASTLCANNSIGLILPLLHFGTEEQKRRYLPEAAKGRTIASVAITEPEAGSDVASIRTTAKRDGASYVINGQKSWITWAAQAHYVLLFARTSEGRGHDGISVFLVDTSTPGFQVGRKEVKMGRHGAPTYQLFFEDMRVDADCLLGEEGAGFKACMKILDLNRPSVAASSLGLAQASLDESIRYAQERKQFGRRIADFQAIQFKIADMAMKVEAARTLLYTSTQEIDSGDWSRLTLLSSMCKCYVTDVAMEAALEAVQIHGSYGYSTEYPVERFMRDAKLNQILEGTNEIHHVIIARQLLGK</sequence>
<keyword evidence="4 6" id="KW-0274">FAD</keyword>
<dbReference type="PIRSF" id="PIRSF016578">
    <property type="entry name" value="HsaA"/>
    <property type="match status" value="1"/>
</dbReference>
<dbReference type="AlphaFoldDB" id="L9U611"/>
<keyword evidence="5 6" id="KW-0560">Oxidoreductase</keyword>
<accession>L9U611</accession>
<dbReference type="SUPFAM" id="SSF47203">
    <property type="entry name" value="Acyl-CoA dehydrogenase C-terminal domain-like"/>
    <property type="match status" value="1"/>
</dbReference>
<dbReference type="InterPro" id="IPR006089">
    <property type="entry name" value="Acyl-CoA_DH_CS"/>
</dbReference>
<dbReference type="InterPro" id="IPR009075">
    <property type="entry name" value="AcylCo_DH/oxidase_C"/>
</dbReference>
<dbReference type="InterPro" id="IPR006091">
    <property type="entry name" value="Acyl-CoA_Oxase/DH_mid-dom"/>
</dbReference>
<dbReference type="GO" id="GO:0003995">
    <property type="term" value="F:acyl-CoA dehydrogenase activity"/>
    <property type="evidence" value="ECO:0007669"/>
    <property type="project" value="InterPro"/>
</dbReference>
<comment type="similarity">
    <text evidence="2 6">Belongs to the acyl-CoA dehydrogenase family.</text>
</comment>
<dbReference type="PROSITE" id="PS00072">
    <property type="entry name" value="ACYL_COA_DH_1"/>
    <property type="match status" value="1"/>
</dbReference>
<dbReference type="PANTHER" id="PTHR43884">
    <property type="entry name" value="ACYL-COA DEHYDROGENASE"/>
    <property type="match status" value="1"/>
</dbReference>
<evidence type="ECO:0000256" key="3">
    <source>
        <dbReference type="ARBA" id="ARBA00022630"/>
    </source>
</evidence>
<evidence type="ECO:0000256" key="5">
    <source>
        <dbReference type="ARBA" id="ARBA00023002"/>
    </source>
</evidence>
<dbReference type="SUPFAM" id="SSF56645">
    <property type="entry name" value="Acyl-CoA dehydrogenase NM domain-like"/>
    <property type="match status" value="1"/>
</dbReference>
<dbReference type="Pfam" id="PF00441">
    <property type="entry name" value="Acyl-CoA_dh_1"/>
    <property type="match status" value="1"/>
</dbReference>
<dbReference type="InterPro" id="IPR037069">
    <property type="entry name" value="AcylCoA_DH/ox_N_sf"/>
</dbReference>
<dbReference type="FunFam" id="1.10.540.10:FF:000002">
    <property type="entry name" value="Acyl-CoA dehydrogenase FadE19"/>
    <property type="match status" value="1"/>
</dbReference>
<feature type="domain" description="Acyl-CoA oxidase/dehydrogenase middle" evidence="8">
    <location>
        <begin position="137"/>
        <end position="231"/>
    </location>
</feature>
<comment type="caution">
    <text evidence="10">The sequence shown here is derived from an EMBL/GenBank/DDBJ whole genome shotgun (WGS) entry which is preliminary data.</text>
</comment>
<evidence type="ECO:0000256" key="2">
    <source>
        <dbReference type="ARBA" id="ARBA00009347"/>
    </source>
</evidence>
<keyword evidence="3 6" id="KW-0285">Flavoprotein</keyword>
<dbReference type="EMBL" id="AOPO01000023">
    <property type="protein sequence ID" value="ELY20252.1"/>
    <property type="molecule type" value="Genomic_DNA"/>
</dbReference>
<evidence type="ECO:0000259" key="9">
    <source>
        <dbReference type="Pfam" id="PF02771"/>
    </source>
</evidence>
<dbReference type="InterPro" id="IPR013786">
    <property type="entry name" value="AcylCoA_DH/ox_N"/>
</dbReference>
<organism evidence="10 11">
    <name type="scientific">Vreelandella titanicae BH1</name>
    <dbReference type="NCBI Taxonomy" id="1204738"/>
    <lineage>
        <taxon>Bacteria</taxon>
        <taxon>Pseudomonadati</taxon>
        <taxon>Pseudomonadota</taxon>
        <taxon>Gammaproteobacteria</taxon>
        <taxon>Oceanospirillales</taxon>
        <taxon>Halomonadaceae</taxon>
        <taxon>Vreelandella</taxon>
    </lineage>
</organism>
<evidence type="ECO:0000256" key="1">
    <source>
        <dbReference type="ARBA" id="ARBA00001974"/>
    </source>
</evidence>
<comment type="cofactor">
    <cofactor evidence="1 6">
        <name>FAD</name>
        <dbReference type="ChEBI" id="CHEBI:57692"/>
    </cofactor>
</comment>
<dbReference type="Gene3D" id="2.40.110.10">
    <property type="entry name" value="Butyryl-CoA Dehydrogenase, subunit A, domain 2"/>
    <property type="match status" value="1"/>
</dbReference>
<dbReference type="FunFam" id="2.40.110.10:FF:000001">
    <property type="entry name" value="Acyl-CoA dehydrogenase, mitochondrial"/>
    <property type="match status" value="1"/>
</dbReference>
<dbReference type="Pfam" id="PF02771">
    <property type="entry name" value="Acyl-CoA_dh_N"/>
    <property type="match status" value="1"/>
</dbReference>
<dbReference type="GO" id="GO:0050660">
    <property type="term" value="F:flavin adenine dinucleotide binding"/>
    <property type="evidence" value="ECO:0007669"/>
    <property type="project" value="InterPro"/>
</dbReference>